<protein>
    <recommendedName>
        <fullName evidence="20">Disease resistance protein RPP13-like</fullName>
    </recommendedName>
</protein>
<evidence type="ECO:0000313" key="19">
    <source>
        <dbReference type="Proteomes" id="UP000222542"/>
    </source>
</evidence>
<dbReference type="AlphaFoldDB" id="A0A2G2ZRB7"/>
<dbReference type="InterPro" id="IPR044974">
    <property type="entry name" value="Disease_R_plants"/>
</dbReference>
<evidence type="ECO:0000256" key="11">
    <source>
        <dbReference type="ARBA" id="ARBA00022840"/>
    </source>
</evidence>
<reference evidence="18 19" key="1">
    <citation type="journal article" date="2014" name="Nat. Genet.">
        <title>Genome sequence of the hot pepper provides insights into the evolution of pungency in Capsicum species.</title>
        <authorList>
            <person name="Kim S."/>
            <person name="Park M."/>
            <person name="Yeom S.I."/>
            <person name="Kim Y.M."/>
            <person name="Lee J.M."/>
            <person name="Lee H.A."/>
            <person name="Seo E."/>
            <person name="Choi J."/>
            <person name="Cheong K."/>
            <person name="Kim K.T."/>
            <person name="Jung K."/>
            <person name="Lee G.W."/>
            <person name="Oh S.K."/>
            <person name="Bae C."/>
            <person name="Kim S.B."/>
            <person name="Lee H.Y."/>
            <person name="Kim S.Y."/>
            <person name="Kim M.S."/>
            <person name="Kang B.C."/>
            <person name="Jo Y.D."/>
            <person name="Yang H.B."/>
            <person name="Jeong H.J."/>
            <person name="Kang W.H."/>
            <person name="Kwon J.K."/>
            <person name="Shin C."/>
            <person name="Lim J.Y."/>
            <person name="Park J.H."/>
            <person name="Huh J.H."/>
            <person name="Kim J.S."/>
            <person name="Kim B.D."/>
            <person name="Cohen O."/>
            <person name="Paran I."/>
            <person name="Suh M.C."/>
            <person name="Lee S.B."/>
            <person name="Kim Y.K."/>
            <person name="Shin Y."/>
            <person name="Noh S.J."/>
            <person name="Park J."/>
            <person name="Seo Y.S."/>
            <person name="Kwon S.Y."/>
            <person name="Kim H.A."/>
            <person name="Park J.M."/>
            <person name="Kim H.J."/>
            <person name="Choi S.B."/>
            <person name="Bosland P.W."/>
            <person name="Reeves G."/>
            <person name="Jo S.H."/>
            <person name="Lee B.W."/>
            <person name="Cho H.T."/>
            <person name="Choi H.S."/>
            <person name="Lee M.S."/>
            <person name="Yu Y."/>
            <person name="Do Choi Y."/>
            <person name="Park B.S."/>
            <person name="van Deynze A."/>
            <person name="Ashrafi H."/>
            <person name="Hill T."/>
            <person name="Kim W.T."/>
            <person name="Pai H.S."/>
            <person name="Ahn H.K."/>
            <person name="Yeam I."/>
            <person name="Giovannoni J.J."/>
            <person name="Rose J.K."/>
            <person name="Sorensen I."/>
            <person name="Lee S.J."/>
            <person name="Kim R.W."/>
            <person name="Choi I.Y."/>
            <person name="Choi B.S."/>
            <person name="Lim J.S."/>
            <person name="Lee Y.H."/>
            <person name="Choi D."/>
        </authorList>
    </citation>
    <scope>NUCLEOTIDE SEQUENCE [LARGE SCALE GENOMIC DNA]</scope>
    <source>
        <strain evidence="19">cv. CM334</strain>
    </source>
</reference>
<evidence type="ECO:0000256" key="2">
    <source>
        <dbReference type="ARBA" id="ARBA00004170"/>
    </source>
</evidence>
<keyword evidence="11" id="KW-0067">ATP-binding</keyword>
<dbReference type="Gramene" id="PHT84522">
    <property type="protein sequence ID" value="PHT84522"/>
    <property type="gene ID" value="T459_12965"/>
</dbReference>
<dbReference type="InterPro" id="IPR002182">
    <property type="entry name" value="NB-ARC"/>
</dbReference>
<comment type="subcellular location">
    <subcellularLocation>
        <location evidence="3">Cytoplasm</location>
    </subcellularLocation>
    <subcellularLocation>
        <location evidence="2">Membrane</location>
        <topology evidence="2">Peripheral membrane protein</topology>
    </subcellularLocation>
</comment>
<dbReference type="Pfam" id="PF00931">
    <property type="entry name" value="NB-ARC"/>
    <property type="match status" value="1"/>
</dbReference>
<dbReference type="InterPro" id="IPR058922">
    <property type="entry name" value="WHD_DRP"/>
</dbReference>
<evidence type="ECO:0008006" key="20">
    <source>
        <dbReference type="Google" id="ProtNLM"/>
    </source>
</evidence>
<dbReference type="InterPro" id="IPR041118">
    <property type="entry name" value="Rx_N"/>
</dbReference>
<proteinExistence type="inferred from homology"/>
<keyword evidence="19" id="KW-1185">Reference proteome</keyword>
<sequence length="914" mass="104579">MVDAVVSYAVQKLGDFLIEEVSLRQSLRENVHWLRNELSFMQAFLKDAEKKQAEDHLVQQWVFEVTSVANEAVAILEAYSLDAAKDGHPVPQGKSHGYLSKRDTYGIIHINNNAGEGSNDPSTLARTLRRAVSFADEDQLFVGFQEVFQRLLDELLKEESRRNVLSIYGMGGLGKTTLARNLYNSPHVLSSFQIRAWICVSQQYSTPDLLRRIIKSIEGCSEEMLKLLKEMSERDLETHLRNLLQERKYLVVVDDVWHREAWDSLKRAFPDNNNGSRVILTTRKEDVAERVDDKGFSHKLRFLKKEESWNLLCKKLRPENKMVGADLFSPSMESLAKDMVEKYRGLPLAIVVLGGLLSYRKGVDEWQKVKTHLWQHMKNDSVEITHILSLSYNDLSFELKQCFLYLGIFREDEVIDTEKLMYLWLAEGFIPRIREDDMDDIAENFLHELISRSLIQVAGTFFGKILTCRMHDLLRDLAVQKAVEVNLFDIYDPRVRSIFFFDNEFMNLDSSKKFMTFCMTFPHLYVLDLENISFDGNELPDAIGNMVHLKFLGLSNTNVFGLPPSIGKLKRLQTLEALIGDHCSCKLPPQVAQLTSLRHLVARYEVPLQVDRLTNLRTLKYICCDQWKNTDASGLVNLQELGMEKIWKSYSLKSIGNLKSLTTLFLVCQYGELFPPLEPLSSCQNLQRLWLSGEIEELADLNNLPKCITLLVLQSAGLKEDPMPILGKFPNLKNLELSRAYEGKNISCKGNDFGQLEILRLYNLKNLESWHLDGTAMSLIKSLSILECPKLMEIPEQMKHVAVFEEQSSDQTQWASAGTGFLLLCNLNNFRTKFIFGSSLFQGFSLTQYFSEHHICFGSDLLHTYSRWFNDTMSVIFTSHTTIAAMVAVFLDQTLPFSNDEAQKDNGYIGGTSL</sequence>
<keyword evidence="6" id="KW-0433">Leucine-rich repeat</keyword>
<evidence type="ECO:0000256" key="3">
    <source>
        <dbReference type="ARBA" id="ARBA00004496"/>
    </source>
</evidence>
<dbReference type="InterPro" id="IPR027417">
    <property type="entry name" value="P-loop_NTPase"/>
</dbReference>
<dbReference type="GO" id="GO:0051607">
    <property type="term" value="P:defense response to virus"/>
    <property type="evidence" value="ECO:0007669"/>
    <property type="project" value="UniProtKB-ARBA"/>
</dbReference>
<evidence type="ECO:0000259" key="15">
    <source>
        <dbReference type="Pfam" id="PF18052"/>
    </source>
</evidence>
<dbReference type="Gene3D" id="3.40.50.300">
    <property type="entry name" value="P-loop containing nucleotide triphosphate hydrolases"/>
    <property type="match status" value="1"/>
</dbReference>
<dbReference type="GO" id="GO:0043531">
    <property type="term" value="F:ADP binding"/>
    <property type="evidence" value="ECO:0007669"/>
    <property type="project" value="InterPro"/>
</dbReference>
<evidence type="ECO:0000256" key="10">
    <source>
        <dbReference type="ARBA" id="ARBA00022821"/>
    </source>
</evidence>
<feature type="domain" description="Disease resistance protein winged helix" evidence="16">
    <location>
        <begin position="408"/>
        <end position="478"/>
    </location>
</feature>
<dbReference type="Pfam" id="PF23559">
    <property type="entry name" value="WHD_DRP"/>
    <property type="match status" value="1"/>
</dbReference>
<dbReference type="InterPro" id="IPR042197">
    <property type="entry name" value="Apaf_helical"/>
</dbReference>
<keyword evidence="9" id="KW-0547">Nucleotide-binding</keyword>
<dbReference type="FunFam" id="3.40.50.300:FF:001091">
    <property type="entry name" value="Probable disease resistance protein At1g61300"/>
    <property type="match status" value="1"/>
</dbReference>
<feature type="domain" description="Disease resistance N-terminal" evidence="15">
    <location>
        <begin position="5"/>
        <end position="87"/>
    </location>
</feature>
<accession>A0A2G2ZRB7</accession>
<reference evidence="18 19" key="2">
    <citation type="journal article" date="2017" name="Genome Biol.">
        <title>New reference genome sequences of hot pepper reveal the massive evolution of plant disease-resistance genes by retroduplication.</title>
        <authorList>
            <person name="Kim S."/>
            <person name="Park J."/>
            <person name="Yeom S.I."/>
            <person name="Kim Y.M."/>
            <person name="Seo E."/>
            <person name="Kim K.T."/>
            <person name="Kim M.S."/>
            <person name="Lee J.M."/>
            <person name="Cheong K."/>
            <person name="Shin H.S."/>
            <person name="Kim S.B."/>
            <person name="Han K."/>
            <person name="Lee J."/>
            <person name="Park M."/>
            <person name="Lee H.A."/>
            <person name="Lee H.Y."/>
            <person name="Lee Y."/>
            <person name="Oh S."/>
            <person name="Lee J.H."/>
            <person name="Choi E."/>
            <person name="Choi E."/>
            <person name="Lee S.E."/>
            <person name="Jeon J."/>
            <person name="Kim H."/>
            <person name="Choi G."/>
            <person name="Song H."/>
            <person name="Lee J."/>
            <person name="Lee S.C."/>
            <person name="Kwon J.K."/>
            <person name="Lee H.Y."/>
            <person name="Koo N."/>
            <person name="Hong Y."/>
            <person name="Kim R.W."/>
            <person name="Kang W.H."/>
            <person name="Huh J.H."/>
            <person name="Kang B.C."/>
            <person name="Yang T.J."/>
            <person name="Lee Y.H."/>
            <person name="Bennetzen J.L."/>
            <person name="Choi D."/>
        </authorList>
    </citation>
    <scope>NUCLEOTIDE SEQUENCE [LARGE SCALE GENOMIC DNA]</scope>
    <source>
        <strain evidence="19">cv. CM334</strain>
    </source>
</reference>
<dbReference type="SUPFAM" id="SSF52540">
    <property type="entry name" value="P-loop containing nucleoside triphosphate hydrolases"/>
    <property type="match status" value="1"/>
</dbReference>
<dbReference type="SUPFAM" id="SSF52058">
    <property type="entry name" value="L domain-like"/>
    <property type="match status" value="1"/>
</dbReference>
<evidence type="ECO:0000256" key="9">
    <source>
        <dbReference type="ARBA" id="ARBA00022741"/>
    </source>
</evidence>
<keyword evidence="8" id="KW-0677">Repeat</keyword>
<keyword evidence="5" id="KW-0963">Cytoplasm</keyword>
<evidence type="ECO:0000313" key="18">
    <source>
        <dbReference type="EMBL" id="PHT84522.1"/>
    </source>
</evidence>
<evidence type="ECO:0000256" key="8">
    <source>
        <dbReference type="ARBA" id="ARBA00022737"/>
    </source>
</evidence>
<dbReference type="OMA" id="INFACAN"/>
<dbReference type="Gene3D" id="3.80.10.10">
    <property type="entry name" value="Ribonuclease Inhibitor"/>
    <property type="match status" value="2"/>
</dbReference>
<evidence type="ECO:0000256" key="4">
    <source>
        <dbReference type="ARBA" id="ARBA00008894"/>
    </source>
</evidence>
<dbReference type="GO" id="GO:0005737">
    <property type="term" value="C:cytoplasm"/>
    <property type="evidence" value="ECO:0007669"/>
    <property type="project" value="UniProtKB-SubCell"/>
</dbReference>
<dbReference type="Gene3D" id="1.10.10.10">
    <property type="entry name" value="Winged helix-like DNA-binding domain superfamily/Winged helix DNA-binding domain"/>
    <property type="match status" value="1"/>
</dbReference>
<evidence type="ECO:0000256" key="1">
    <source>
        <dbReference type="ARBA" id="ARBA00002074"/>
    </source>
</evidence>
<evidence type="ECO:0000256" key="6">
    <source>
        <dbReference type="ARBA" id="ARBA00022614"/>
    </source>
</evidence>
<dbReference type="PANTHER" id="PTHR23155">
    <property type="entry name" value="DISEASE RESISTANCE PROTEIN RP"/>
    <property type="match status" value="1"/>
</dbReference>
<dbReference type="GO" id="GO:0016020">
    <property type="term" value="C:membrane"/>
    <property type="evidence" value="ECO:0007669"/>
    <property type="project" value="UniProtKB-SubCell"/>
</dbReference>
<keyword evidence="13" id="KW-0472">Membrane</keyword>
<evidence type="ECO:0000256" key="5">
    <source>
        <dbReference type="ARBA" id="ARBA00022490"/>
    </source>
</evidence>
<dbReference type="GO" id="GO:0009626">
    <property type="term" value="P:plant-type hypersensitive response"/>
    <property type="evidence" value="ECO:0007669"/>
    <property type="project" value="UniProtKB-KW"/>
</dbReference>
<dbReference type="PANTHER" id="PTHR23155:SF1152">
    <property type="entry name" value="AAA+ ATPASE DOMAIN-CONTAINING PROTEIN"/>
    <property type="match status" value="1"/>
</dbReference>
<dbReference type="Proteomes" id="UP000222542">
    <property type="component" value="Unassembled WGS sequence"/>
</dbReference>
<keyword evidence="12" id="KW-0175">Coiled coil</keyword>
<organism evidence="18 19">
    <name type="scientific">Capsicum annuum</name>
    <name type="common">Capsicum pepper</name>
    <dbReference type="NCBI Taxonomy" id="4072"/>
    <lineage>
        <taxon>Eukaryota</taxon>
        <taxon>Viridiplantae</taxon>
        <taxon>Streptophyta</taxon>
        <taxon>Embryophyta</taxon>
        <taxon>Tracheophyta</taxon>
        <taxon>Spermatophyta</taxon>
        <taxon>Magnoliopsida</taxon>
        <taxon>eudicotyledons</taxon>
        <taxon>Gunneridae</taxon>
        <taxon>Pentapetalae</taxon>
        <taxon>asterids</taxon>
        <taxon>lamiids</taxon>
        <taxon>Solanales</taxon>
        <taxon>Solanaceae</taxon>
        <taxon>Solanoideae</taxon>
        <taxon>Capsiceae</taxon>
        <taxon>Capsicum</taxon>
    </lineage>
</organism>
<dbReference type="InterPro" id="IPR055414">
    <property type="entry name" value="LRR_R13L4/SHOC2-like"/>
</dbReference>
<feature type="domain" description="Disease resistance R13L4/SHOC-2-like LRR" evidence="17">
    <location>
        <begin position="495"/>
        <end position="784"/>
    </location>
</feature>
<dbReference type="EMBL" id="AYRZ02000004">
    <property type="protein sequence ID" value="PHT84522.1"/>
    <property type="molecule type" value="Genomic_DNA"/>
</dbReference>
<dbReference type="InterPro" id="IPR032675">
    <property type="entry name" value="LRR_dom_sf"/>
</dbReference>
<dbReference type="PRINTS" id="PR00364">
    <property type="entry name" value="DISEASERSIST"/>
</dbReference>
<dbReference type="Pfam" id="PF18052">
    <property type="entry name" value="Rx_N"/>
    <property type="match status" value="1"/>
</dbReference>
<keyword evidence="7" id="KW-0381">Hypersensitive response</keyword>
<comment type="function">
    <text evidence="1">Confers resistance to late blight (Phytophthora infestans) races carrying the avirulence gene Avr1. Resistance proteins guard the plant against pathogens that contain an appropriate avirulence protein via an indirect interaction with this avirulence protein. That triggers a defense system including the hypersensitive response, which restricts the pathogen growth.</text>
</comment>
<dbReference type="FunFam" id="1.10.10.10:FF:000322">
    <property type="entry name" value="Probable disease resistance protein At1g63360"/>
    <property type="match status" value="1"/>
</dbReference>
<evidence type="ECO:0000256" key="13">
    <source>
        <dbReference type="ARBA" id="ARBA00023136"/>
    </source>
</evidence>
<evidence type="ECO:0000259" key="17">
    <source>
        <dbReference type="Pfam" id="PF23598"/>
    </source>
</evidence>
<dbReference type="FunFam" id="1.10.8.430:FF:000003">
    <property type="entry name" value="Probable disease resistance protein At5g66910"/>
    <property type="match status" value="1"/>
</dbReference>
<dbReference type="GO" id="GO:0005524">
    <property type="term" value="F:ATP binding"/>
    <property type="evidence" value="ECO:0007669"/>
    <property type="project" value="UniProtKB-KW"/>
</dbReference>
<evidence type="ECO:0000256" key="12">
    <source>
        <dbReference type="ARBA" id="ARBA00023054"/>
    </source>
</evidence>
<evidence type="ECO:0000259" key="14">
    <source>
        <dbReference type="Pfam" id="PF00931"/>
    </source>
</evidence>
<dbReference type="CDD" id="cd14798">
    <property type="entry name" value="RX-CC_like"/>
    <property type="match status" value="1"/>
</dbReference>
<keyword evidence="10" id="KW-0611">Plant defense</keyword>
<gene>
    <name evidence="18" type="ORF">T459_12965</name>
</gene>
<dbReference type="Gene3D" id="1.10.8.430">
    <property type="entry name" value="Helical domain of apoptotic protease-activating factors"/>
    <property type="match status" value="1"/>
</dbReference>
<evidence type="ECO:0000259" key="16">
    <source>
        <dbReference type="Pfam" id="PF23559"/>
    </source>
</evidence>
<comment type="similarity">
    <text evidence="4">Belongs to the disease resistance NB-LRR family.</text>
</comment>
<comment type="caution">
    <text evidence="18">The sequence shown here is derived from an EMBL/GenBank/DDBJ whole genome shotgun (WGS) entry which is preliminary data.</text>
</comment>
<dbReference type="InterPro" id="IPR038005">
    <property type="entry name" value="RX-like_CC"/>
</dbReference>
<dbReference type="Pfam" id="PF23598">
    <property type="entry name" value="LRR_14"/>
    <property type="match status" value="1"/>
</dbReference>
<feature type="domain" description="NB-ARC" evidence="14">
    <location>
        <begin position="147"/>
        <end position="318"/>
    </location>
</feature>
<dbReference type="Gene3D" id="1.20.5.4130">
    <property type="match status" value="1"/>
</dbReference>
<name>A0A2G2ZRB7_CAPAN</name>
<dbReference type="InterPro" id="IPR036388">
    <property type="entry name" value="WH-like_DNA-bd_sf"/>
</dbReference>
<evidence type="ECO:0000256" key="7">
    <source>
        <dbReference type="ARBA" id="ARBA00022667"/>
    </source>
</evidence>